<dbReference type="RefSeq" id="XP_012177055.1">
    <property type="nucleotide sequence ID" value="XM_012321665.1"/>
</dbReference>
<dbReference type="AlphaFoldDB" id="J7S6C7"/>
<dbReference type="STRING" id="599839.J7S6C7"/>
<dbReference type="OrthoDB" id="3172613at2759"/>
<dbReference type="SUPFAM" id="SSF52540">
    <property type="entry name" value="P-loop containing nucleoside triphosphate hydrolases"/>
    <property type="match status" value="1"/>
</dbReference>
<organism evidence="1 2">
    <name type="scientific">Fibroporia radiculosa</name>
    <dbReference type="NCBI Taxonomy" id="599839"/>
    <lineage>
        <taxon>Eukaryota</taxon>
        <taxon>Fungi</taxon>
        <taxon>Dikarya</taxon>
        <taxon>Basidiomycota</taxon>
        <taxon>Agaricomycotina</taxon>
        <taxon>Agaricomycetes</taxon>
        <taxon>Polyporales</taxon>
        <taxon>Fibroporiaceae</taxon>
        <taxon>Fibroporia</taxon>
    </lineage>
</organism>
<accession>J7S6C7</accession>
<evidence type="ECO:0000313" key="1">
    <source>
        <dbReference type="EMBL" id="CCM07034.1"/>
    </source>
</evidence>
<dbReference type="Proteomes" id="UP000006352">
    <property type="component" value="Unassembled WGS sequence"/>
</dbReference>
<dbReference type="Gene3D" id="3.40.50.300">
    <property type="entry name" value="P-loop containing nucleotide triphosphate hydrolases"/>
    <property type="match status" value="1"/>
</dbReference>
<name>J7S6C7_9APHY</name>
<dbReference type="GeneID" id="24101934"/>
<dbReference type="HOGENOM" id="CLU_023805_5_2_1"/>
<dbReference type="EMBL" id="HE797622">
    <property type="protein sequence ID" value="CCM07034.1"/>
    <property type="molecule type" value="Genomic_DNA"/>
</dbReference>
<dbReference type="InterPro" id="IPR027417">
    <property type="entry name" value="P-loop_NTPase"/>
</dbReference>
<dbReference type="InParanoid" id="J7S6C7"/>
<evidence type="ECO:0000313" key="2">
    <source>
        <dbReference type="Proteomes" id="UP000006352"/>
    </source>
</evidence>
<protein>
    <submittedName>
        <fullName evidence="1">Uncharacterized protein</fullName>
    </submittedName>
</protein>
<reference evidence="1 2" key="1">
    <citation type="journal article" date="2012" name="Appl. Environ. Microbiol.">
        <title>Short-read sequencing for genomic analysis of the brown rot fungus Fibroporia radiculosa.</title>
        <authorList>
            <person name="Tang J.D."/>
            <person name="Perkins A.D."/>
            <person name="Sonstegard T.S."/>
            <person name="Schroeder S.G."/>
            <person name="Burgess S.C."/>
            <person name="Diehl S.V."/>
        </authorList>
    </citation>
    <scope>NUCLEOTIDE SEQUENCE [LARGE SCALE GENOMIC DNA]</scope>
    <source>
        <strain evidence="1 2">TFFH 294</strain>
    </source>
</reference>
<keyword evidence="2" id="KW-1185">Reference proteome</keyword>
<sequence length="117" mass="13220">MDHESLREKFGRFRVLIIGRANAGKTTILKKVCDTTDNPEIFDGRGNKIDSASVAGSISRGEHNIQHEMVFSSNPGFIFHDSRGFEAGREDEFEEVKSFVAEHASTTKLKERIHVIW</sequence>
<proteinExistence type="predicted"/>
<gene>
    <name evidence="1" type="ORF">FIBRA_09353</name>
</gene>